<proteinExistence type="predicted"/>
<dbReference type="EMBL" id="CADCUN010000047">
    <property type="protein sequence ID" value="CAA9375104.1"/>
    <property type="molecule type" value="Genomic_DNA"/>
</dbReference>
<feature type="non-terminal residue" evidence="2">
    <location>
        <position position="1"/>
    </location>
</feature>
<sequence>VVERPDHRCCRDPQRARGPPLCRGCRRPGDPARSAAGPGDLRRRARAQL</sequence>
<evidence type="ECO:0000313" key="2">
    <source>
        <dbReference type="EMBL" id="CAA9375104.1"/>
    </source>
</evidence>
<reference evidence="2" key="1">
    <citation type="submission" date="2020-02" db="EMBL/GenBank/DDBJ databases">
        <authorList>
            <person name="Meier V. D."/>
        </authorList>
    </citation>
    <scope>NUCLEOTIDE SEQUENCE</scope>
    <source>
        <strain evidence="2">AVDCRST_MAG60</strain>
    </source>
</reference>
<protein>
    <submittedName>
        <fullName evidence="2">Uncharacterized protein</fullName>
    </submittedName>
</protein>
<evidence type="ECO:0000256" key="1">
    <source>
        <dbReference type="SAM" id="MobiDB-lite"/>
    </source>
</evidence>
<feature type="non-terminal residue" evidence="2">
    <location>
        <position position="49"/>
    </location>
</feature>
<feature type="region of interest" description="Disordered" evidence="1">
    <location>
        <begin position="20"/>
        <end position="49"/>
    </location>
</feature>
<gene>
    <name evidence="2" type="ORF">AVDCRST_MAG60-436</name>
</gene>
<name>A0A6J4N1D1_9ACTN</name>
<accession>A0A6J4N1D1</accession>
<organism evidence="2">
    <name type="scientific">uncultured Nocardioides sp</name>
    <dbReference type="NCBI Taxonomy" id="198441"/>
    <lineage>
        <taxon>Bacteria</taxon>
        <taxon>Bacillati</taxon>
        <taxon>Actinomycetota</taxon>
        <taxon>Actinomycetes</taxon>
        <taxon>Propionibacteriales</taxon>
        <taxon>Nocardioidaceae</taxon>
        <taxon>Nocardioides</taxon>
        <taxon>environmental samples</taxon>
    </lineage>
</organism>
<dbReference type="AlphaFoldDB" id="A0A6J4N1D1"/>